<feature type="transmembrane region" description="Helical" evidence="2">
    <location>
        <begin position="104"/>
        <end position="125"/>
    </location>
</feature>
<sequence>MRDTLPGVGLGPLTGLVASTALAFWLAARTLATGAALAASPGRAADLPDAVAVLLLGTGCAAAAWYALTCTLALLIRLGRAAGATTSGLEHAVRRWGFPVLRRAVLTTVAAGAGLSLAVGAAGAAPRGGEPAVPQDLGWGADTVSAQPTEVGTRLGAAARQGLQSDTDAGDGAVTVPPLPHAAGTPGAGGLATDGQVDAAAPPAIEAVPAPTAGAARDGGRAGQGSPGTSQPAGAPGTGPGLAGPGTSPGPAGPGTSPGPAGPGTSPAHAGHGDPTADSTPRPGPNRSTPETSPPPATTAARTPASLDEHAPPGDARTYRVRPGDSLWSIAATHVGEPATTEEVARAWPEWYRANRAELGTNPHLIHPGQLLHVPDEEAS</sequence>
<accession>A0ABP8EY95</accession>
<comment type="caution">
    <text evidence="4">The sequence shown here is derived from an EMBL/GenBank/DDBJ whole genome shotgun (WGS) entry which is preliminary data.</text>
</comment>
<gene>
    <name evidence="4" type="ORF">GCM10022262_33300</name>
</gene>
<keyword evidence="2" id="KW-0472">Membrane</keyword>
<proteinExistence type="predicted"/>
<evidence type="ECO:0000313" key="5">
    <source>
        <dbReference type="Proteomes" id="UP001499841"/>
    </source>
</evidence>
<dbReference type="InterPro" id="IPR036779">
    <property type="entry name" value="LysM_dom_sf"/>
</dbReference>
<keyword evidence="2" id="KW-1133">Transmembrane helix</keyword>
<dbReference type="CDD" id="cd00118">
    <property type="entry name" value="LysM"/>
    <property type="match status" value="1"/>
</dbReference>
<keyword evidence="5" id="KW-1185">Reference proteome</keyword>
<keyword evidence="2" id="KW-0812">Transmembrane</keyword>
<dbReference type="Gene3D" id="3.10.350.10">
    <property type="entry name" value="LysM domain"/>
    <property type="match status" value="1"/>
</dbReference>
<organism evidence="4 5">
    <name type="scientific">Georgenia daeguensis</name>
    <dbReference type="NCBI Taxonomy" id="908355"/>
    <lineage>
        <taxon>Bacteria</taxon>
        <taxon>Bacillati</taxon>
        <taxon>Actinomycetota</taxon>
        <taxon>Actinomycetes</taxon>
        <taxon>Micrococcales</taxon>
        <taxon>Bogoriellaceae</taxon>
        <taxon>Georgenia</taxon>
    </lineage>
</organism>
<evidence type="ECO:0000256" key="2">
    <source>
        <dbReference type="SAM" id="Phobius"/>
    </source>
</evidence>
<protein>
    <recommendedName>
        <fullName evidence="3">LysM domain-containing protein</fullName>
    </recommendedName>
</protein>
<dbReference type="InterPro" id="IPR018392">
    <property type="entry name" value="LysM"/>
</dbReference>
<feature type="compositionally biased region" description="Low complexity" evidence="1">
    <location>
        <begin position="245"/>
        <end position="270"/>
    </location>
</feature>
<dbReference type="Pfam" id="PF01476">
    <property type="entry name" value="LysM"/>
    <property type="match status" value="1"/>
</dbReference>
<evidence type="ECO:0000256" key="1">
    <source>
        <dbReference type="SAM" id="MobiDB-lite"/>
    </source>
</evidence>
<reference evidence="5" key="1">
    <citation type="journal article" date="2019" name="Int. J. Syst. Evol. Microbiol.">
        <title>The Global Catalogue of Microorganisms (GCM) 10K type strain sequencing project: providing services to taxonomists for standard genome sequencing and annotation.</title>
        <authorList>
            <consortium name="The Broad Institute Genomics Platform"/>
            <consortium name="The Broad Institute Genome Sequencing Center for Infectious Disease"/>
            <person name="Wu L."/>
            <person name="Ma J."/>
        </authorList>
    </citation>
    <scope>NUCLEOTIDE SEQUENCE [LARGE SCALE GENOMIC DNA]</scope>
    <source>
        <strain evidence="5">JCM 17459</strain>
    </source>
</reference>
<feature type="transmembrane region" description="Helical" evidence="2">
    <location>
        <begin position="54"/>
        <end position="76"/>
    </location>
</feature>
<dbReference type="InterPro" id="IPR052196">
    <property type="entry name" value="Bact_Kbp"/>
</dbReference>
<feature type="domain" description="LysM" evidence="3">
    <location>
        <begin position="317"/>
        <end position="374"/>
    </location>
</feature>
<dbReference type="RefSeq" id="WP_345043630.1">
    <property type="nucleotide sequence ID" value="NZ_BAABBA010000020.1"/>
</dbReference>
<feature type="region of interest" description="Disordered" evidence="1">
    <location>
        <begin position="211"/>
        <end position="322"/>
    </location>
</feature>
<dbReference type="SUPFAM" id="SSF54106">
    <property type="entry name" value="LysM domain"/>
    <property type="match status" value="1"/>
</dbReference>
<dbReference type="EMBL" id="BAABBA010000020">
    <property type="protein sequence ID" value="GAA4288969.1"/>
    <property type="molecule type" value="Genomic_DNA"/>
</dbReference>
<dbReference type="PROSITE" id="PS51782">
    <property type="entry name" value="LYSM"/>
    <property type="match status" value="1"/>
</dbReference>
<dbReference type="PANTHER" id="PTHR34700:SF4">
    <property type="entry name" value="PHAGE-LIKE ELEMENT PBSX PROTEIN XKDP"/>
    <property type="match status" value="1"/>
</dbReference>
<feature type="region of interest" description="Disordered" evidence="1">
    <location>
        <begin position="361"/>
        <end position="380"/>
    </location>
</feature>
<feature type="region of interest" description="Disordered" evidence="1">
    <location>
        <begin position="163"/>
        <end position="196"/>
    </location>
</feature>
<dbReference type="Proteomes" id="UP001499841">
    <property type="component" value="Unassembled WGS sequence"/>
</dbReference>
<dbReference type="PANTHER" id="PTHR34700">
    <property type="entry name" value="POTASSIUM BINDING PROTEIN KBP"/>
    <property type="match status" value="1"/>
</dbReference>
<evidence type="ECO:0000259" key="3">
    <source>
        <dbReference type="PROSITE" id="PS51782"/>
    </source>
</evidence>
<name>A0ABP8EY95_9MICO</name>
<evidence type="ECO:0000313" key="4">
    <source>
        <dbReference type="EMBL" id="GAA4288969.1"/>
    </source>
</evidence>